<comment type="caution">
    <text evidence="1">The sequence shown here is derived from an EMBL/GenBank/DDBJ whole genome shotgun (WGS) entry which is preliminary data.</text>
</comment>
<name>A0A117IA18_MYCCR</name>
<organism evidence="1 2">
    <name type="scientific">Mycolicibacterium canariasense</name>
    <name type="common">Mycobacterium canariasense</name>
    <dbReference type="NCBI Taxonomy" id="228230"/>
    <lineage>
        <taxon>Bacteria</taxon>
        <taxon>Bacillati</taxon>
        <taxon>Actinomycetota</taxon>
        <taxon>Actinomycetes</taxon>
        <taxon>Mycobacteriales</taxon>
        <taxon>Mycobacteriaceae</taxon>
        <taxon>Mycolicibacterium</taxon>
    </lineage>
</organism>
<sequence length="141" mass="15160">MTESTRSGYTKTAAQLDKTTEPAAVLADIFWRNAHQAGAPITSHKAESLAAAVLADLRAHDWRLVGPLAVPDMIGAVGSVWTASSEQRFDGPIGDVQYRPDTGHIEIRDDYERDYARDDVERDALVLLAAVAVGRSAAGDV</sequence>
<dbReference type="RefSeq" id="WP_062656837.1">
    <property type="nucleotide sequence ID" value="NZ_BCSY01000042.1"/>
</dbReference>
<evidence type="ECO:0000313" key="1">
    <source>
        <dbReference type="EMBL" id="GAS95688.1"/>
    </source>
</evidence>
<dbReference type="EMBL" id="BCSY01000042">
    <property type="protein sequence ID" value="GAS95688.1"/>
    <property type="molecule type" value="Genomic_DNA"/>
</dbReference>
<accession>A0A117IA18</accession>
<dbReference type="Proteomes" id="UP000069443">
    <property type="component" value="Unassembled WGS sequence"/>
</dbReference>
<reference evidence="2" key="1">
    <citation type="journal article" date="2016" name="Genome Announc.">
        <title>Draft Genome Sequences of Five Rapidly Growing Mycobacterium Species, M. thermoresistibile, M. fortuitum subsp. acetamidolyticum, M. canariasense, M. brisbanense, and M. novocastrense.</title>
        <authorList>
            <person name="Katahira K."/>
            <person name="Ogura Y."/>
            <person name="Gotoh Y."/>
            <person name="Hayashi T."/>
        </authorList>
    </citation>
    <scope>NUCLEOTIDE SEQUENCE [LARGE SCALE GENOMIC DNA]</scope>
    <source>
        <strain evidence="2">JCM15298</strain>
    </source>
</reference>
<proteinExistence type="predicted"/>
<gene>
    <name evidence="1" type="ORF">RMCC_2654</name>
</gene>
<reference evidence="2" key="2">
    <citation type="submission" date="2016-02" db="EMBL/GenBank/DDBJ databases">
        <title>Draft genome sequence of five rapidly growing Mycobacterium species.</title>
        <authorList>
            <person name="Katahira K."/>
            <person name="Gotou Y."/>
            <person name="Iida K."/>
            <person name="Ogura Y."/>
            <person name="Hayashi T."/>
        </authorList>
    </citation>
    <scope>NUCLEOTIDE SEQUENCE [LARGE SCALE GENOMIC DNA]</scope>
    <source>
        <strain evidence="2">JCM15298</strain>
    </source>
</reference>
<dbReference type="STRING" id="228230.RMCC_2654"/>
<protein>
    <submittedName>
        <fullName evidence="1">Uncharacterized protein</fullName>
    </submittedName>
</protein>
<keyword evidence="2" id="KW-1185">Reference proteome</keyword>
<evidence type="ECO:0000313" key="2">
    <source>
        <dbReference type="Proteomes" id="UP000069443"/>
    </source>
</evidence>
<dbReference type="AlphaFoldDB" id="A0A117IA18"/>